<comment type="similarity">
    <text evidence="2 3">Belongs to the small heat shock protein (HSP20) family.</text>
</comment>
<feature type="domain" description="SHSP" evidence="5">
    <location>
        <begin position="222"/>
        <end position="341"/>
    </location>
</feature>
<feature type="compositionally biased region" description="Basic and acidic residues" evidence="4">
    <location>
        <begin position="120"/>
        <end position="131"/>
    </location>
</feature>
<dbReference type="GO" id="GO:0140311">
    <property type="term" value="F:protein sequestering activity"/>
    <property type="evidence" value="ECO:0007669"/>
    <property type="project" value="EnsemblFungi"/>
</dbReference>
<evidence type="ECO:0000256" key="1">
    <source>
        <dbReference type="ARBA" id="ARBA00023016"/>
    </source>
</evidence>
<dbReference type="InterPro" id="IPR002068">
    <property type="entry name" value="A-crystallin/Hsp20_dom"/>
</dbReference>
<name>G8ZXG0_TORDE</name>
<dbReference type="Gene3D" id="2.60.40.790">
    <property type="match status" value="1"/>
</dbReference>
<dbReference type="PANTHER" id="PTHR11527">
    <property type="entry name" value="HEAT-SHOCK PROTEIN 20 FAMILY MEMBER"/>
    <property type="match status" value="1"/>
</dbReference>
<dbReference type="eggNOG" id="KOG0710">
    <property type="taxonomic scope" value="Eukaryota"/>
</dbReference>
<dbReference type="HOGENOM" id="CLU_057192_0_0_1"/>
<dbReference type="InterPro" id="IPR031107">
    <property type="entry name" value="Small_HSP"/>
</dbReference>
<evidence type="ECO:0000256" key="2">
    <source>
        <dbReference type="PROSITE-ProRule" id="PRU00285"/>
    </source>
</evidence>
<dbReference type="FunCoup" id="G8ZXG0">
    <property type="interactions" value="809"/>
</dbReference>
<dbReference type="InParanoid" id="G8ZXG0"/>
<dbReference type="STRING" id="1076872.G8ZXG0"/>
<dbReference type="CDD" id="cd06464">
    <property type="entry name" value="ACD_sHsps-like"/>
    <property type="match status" value="1"/>
</dbReference>
<dbReference type="Proteomes" id="UP000005627">
    <property type="component" value="Chromosome 6"/>
</dbReference>
<dbReference type="PROSITE" id="PS01031">
    <property type="entry name" value="SHSP"/>
    <property type="match status" value="1"/>
</dbReference>
<accession>G8ZXG0</accession>
<proteinExistence type="inferred from homology"/>
<dbReference type="AlphaFoldDB" id="G8ZXG0"/>
<evidence type="ECO:0000313" key="7">
    <source>
        <dbReference type="Proteomes" id="UP000005627"/>
    </source>
</evidence>
<feature type="region of interest" description="Disordered" evidence="4">
    <location>
        <begin position="85"/>
        <end position="133"/>
    </location>
</feature>
<keyword evidence="7" id="KW-1185">Reference proteome</keyword>
<dbReference type="OrthoDB" id="5511210at2759"/>
<dbReference type="EMBL" id="HE616747">
    <property type="protein sequence ID" value="CCE93304.1"/>
    <property type="molecule type" value="Genomic_DNA"/>
</dbReference>
<dbReference type="SUPFAM" id="SSF49764">
    <property type="entry name" value="HSP20-like chaperones"/>
    <property type="match status" value="1"/>
</dbReference>
<evidence type="ECO:0000256" key="3">
    <source>
        <dbReference type="RuleBase" id="RU003616"/>
    </source>
</evidence>
<evidence type="ECO:0000313" key="6">
    <source>
        <dbReference type="EMBL" id="CCE93304.1"/>
    </source>
</evidence>
<dbReference type="GeneID" id="11504351"/>
<protein>
    <recommendedName>
        <fullName evidence="5">SHSP domain-containing protein</fullName>
    </recommendedName>
</protein>
<organism evidence="6 7">
    <name type="scientific">Torulaspora delbrueckii</name>
    <name type="common">Yeast</name>
    <name type="synonym">Candida colliculosa</name>
    <dbReference type="NCBI Taxonomy" id="4950"/>
    <lineage>
        <taxon>Eukaryota</taxon>
        <taxon>Fungi</taxon>
        <taxon>Dikarya</taxon>
        <taxon>Ascomycota</taxon>
        <taxon>Saccharomycotina</taxon>
        <taxon>Saccharomycetes</taxon>
        <taxon>Saccharomycetales</taxon>
        <taxon>Saccharomycetaceae</taxon>
        <taxon>Torulaspora</taxon>
    </lineage>
</organism>
<gene>
    <name evidence="6" type="primary">TDEL0F04930</name>
    <name evidence="6" type="ORF">TDEL_0F04930</name>
</gene>
<dbReference type="InterPro" id="IPR008978">
    <property type="entry name" value="HSP20-like_chaperone"/>
</dbReference>
<dbReference type="GO" id="GO:0007010">
    <property type="term" value="P:cytoskeleton organization"/>
    <property type="evidence" value="ECO:0007669"/>
    <property type="project" value="EnsemblFungi"/>
</dbReference>
<feature type="compositionally biased region" description="Basic and acidic residues" evidence="4">
    <location>
        <begin position="167"/>
        <end position="180"/>
    </location>
</feature>
<evidence type="ECO:0000259" key="5">
    <source>
        <dbReference type="PROSITE" id="PS01031"/>
    </source>
</evidence>
<evidence type="ECO:0000256" key="4">
    <source>
        <dbReference type="SAM" id="MobiDB-lite"/>
    </source>
</evidence>
<feature type="region of interest" description="Disordered" evidence="4">
    <location>
        <begin position="166"/>
        <end position="222"/>
    </location>
</feature>
<feature type="compositionally biased region" description="Acidic residues" evidence="4">
    <location>
        <begin position="85"/>
        <end position="98"/>
    </location>
</feature>
<keyword evidence="1" id="KW-0346">Stress response</keyword>
<dbReference type="RefSeq" id="XP_003682515.1">
    <property type="nucleotide sequence ID" value="XM_003682467.1"/>
</dbReference>
<sequence length="359" mass="40230">MSFYQPSLSLYDVLNALSSQGQARNPTYQLDSLQRRHAEAEAQRRAERTAARRSPLFGRFEGSPAAYYGIPSEHYYYRPDYYDYSDDEQEYDAGDDEGREQNAGAQPPYLSIPSYYHSRPSRDYEGTRVNEESDPLQELLGALLGAPQTEVGPEQPDEKTVIGAASGEEKEPQELPETEKSSTATEGTKPEPEAQPASKKKPTLHSRPSAPNPLKVSKPESRLDVPFSPEVNVYDTPTAYIAVVALPGATSKAFKVDYHPSSHELIIKGNIEDKLNIGEKYLKITELKYGAFQRTVKFPVLPRIQDEEIKATYSNGLLQVKVPKLNDGNDKPAPKKRIVIEDIPDEELRFEENPNPVEE</sequence>
<reference evidence="6 7" key="1">
    <citation type="journal article" date="2011" name="Proc. Natl. Acad. Sci. U.S.A.">
        <title>Evolutionary erosion of yeast sex chromosomes by mating-type switching accidents.</title>
        <authorList>
            <person name="Gordon J.L."/>
            <person name="Armisen D."/>
            <person name="Proux-Wera E."/>
            <person name="Oheigeartaigh S.S."/>
            <person name="Byrne K.P."/>
            <person name="Wolfe K.H."/>
        </authorList>
    </citation>
    <scope>NUCLEOTIDE SEQUENCE [LARGE SCALE GENOMIC DNA]</scope>
    <source>
        <strain evidence="7">ATCC 10662 / CBS 1146 / NBRC 0425 / NCYC 2629 / NRRL Y-866</strain>
    </source>
</reference>
<dbReference type="KEGG" id="tdl:TDEL_0F04930"/>
<dbReference type="Pfam" id="PF00011">
    <property type="entry name" value="HSP20"/>
    <property type="match status" value="1"/>
</dbReference>